<name>A0ABU1X2F5_SPHXE</name>
<organism evidence="1 2">
    <name type="scientific">Sphingobium xenophagum</name>
    <dbReference type="NCBI Taxonomy" id="121428"/>
    <lineage>
        <taxon>Bacteria</taxon>
        <taxon>Pseudomonadati</taxon>
        <taxon>Pseudomonadota</taxon>
        <taxon>Alphaproteobacteria</taxon>
        <taxon>Sphingomonadales</taxon>
        <taxon>Sphingomonadaceae</taxon>
        <taxon>Sphingobium</taxon>
    </lineage>
</organism>
<evidence type="ECO:0000313" key="1">
    <source>
        <dbReference type="EMBL" id="MDR7155748.1"/>
    </source>
</evidence>
<proteinExistence type="predicted"/>
<accession>A0ABU1X2F5</accession>
<gene>
    <name evidence="1" type="ORF">J2W40_002584</name>
</gene>
<reference evidence="1 2" key="1">
    <citation type="submission" date="2023-07" db="EMBL/GenBank/DDBJ databases">
        <title>Sorghum-associated microbial communities from plants grown in Nebraska, USA.</title>
        <authorList>
            <person name="Schachtman D."/>
        </authorList>
    </citation>
    <scope>NUCLEOTIDE SEQUENCE [LARGE SCALE GENOMIC DNA]</scope>
    <source>
        <strain evidence="1 2">4256</strain>
    </source>
</reference>
<keyword evidence="2" id="KW-1185">Reference proteome</keyword>
<dbReference type="EMBL" id="JAVDWV010000011">
    <property type="protein sequence ID" value="MDR7155748.1"/>
    <property type="molecule type" value="Genomic_DNA"/>
</dbReference>
<dbReference type="Proteomes" id="UP001267638">
    <property type="component" value="Unassembled WGS sequence"/>
</dbReference>
<protein>
    <submittedName>
        <fullName evidence="1">Uncharacterized protein</fullName>
    </submittedName>
</protein>
<comment type="caution">
    <text evidence="1">The sequence shown here is derived from an EMBL/GenBank/DDBJ whole genome shotgun (WGS) entry which is preliminary data.</text>
</comment>
<sequence length="35" mass="3941">MPDWAFERTVDEPSRGYTVSAADLTLFSERHADGL</sequence>
<evidence type="ECO:0000313" key="2">
    <source>
        <dbReference type="Proteomes" id="UP001267638"/>
    </source>
</evidence>